<evidence type="ECO:0000256" key="1">
    <source>
        <dbReference type="ARBA" id="ARBA00004127"/>
    </source>
</evidence>
<dbReference type="AlphaFoldDB" id="A0A183J708"/>
<comment type="similarity">
    <text evidence="6 9">Belongs to the steroid 5-alpha reductase family. Polyprenal reductase subfamily.</text>
</comment>
<sequence length="249" mass="28966">LYTLFHFRCIFRWFTHYYILATVVTSICVVLSIECYVFEMPPPGFLREFLVRLRVSEKSALLTLMLLWLHVVRRLFESLFVSVYSDTKMNIMHYSLGLLHYLCLPCAVLVEAPGFVSNLINLDSTLKQLSFLQLLGILLFAISNISQHQSLDVLANMRRNYLGNITNYAHGIPTSGWFEVVSCPHFLFEVLIYLSLWCTIGPLARVWPSVCLFVFVNQCIAAKITHNWYQEKFGDMYPAHRRAIFPYLF</sequence>
<dbReference type="PANTHER" id="PTHR14624">
    <property type="entry name" value="DFG10 PROTEIN"/>
    <property type="match status" value="1"/>
</dbReference>
<keyword evidence="5 9" id="KW-0472">Membrane</keyword>
<keyword evidence="9" id="KW-0560">Oxidoreductase</keyword>
<protein>
    <recommendedName>
        <fullName evidence="7 9">Polyprenal reductase</fullName>
        <ecNumber evidence="2 9">1.3.1.94</ecNumber>
    </recommendedName>
</protein>
<evidence type="ECO:0000256" key="9">
    <source>
        <dbReference type="RuleBase" id="RU367081"/>
    </source>
</evidence>
<evidence type="ECO:0000313" key="11">
    <source>
        <dbReference type="WBParaSite" id="SBAD_0001204601-mRNA-1"/>
    </source>
</evidence>
<dbReference type="GO" id="GO:0006488">
    <property type="term" value="P:dolichol-linked oligosaccharide biosynthetic process"/>
    <property type="evidence" value="ECO:0007669"/>
    <property type="project" value="UniProtKB-UniRule"/>
</dbReference>
<organism evidence="11">
    <name type="scientific">Soboliphyme baturini</name>
    <dbReference type="NCBI Taxonomy" id="241478"/>
    <lineage>
        <taxon>Eukaryota</taxon>
        <taxon>Metazoa</taxon>
        <taxon>Ecdysozoa</taxon>
        <taxon>Nematoda</taxon>
        <taxon>Enoplea</taxon>
        <taxon>Dorylaimia</taxon>
        <taxon>Dioctophymatida</taxon>
        <taxon>Dioctophymatoidea</taxon>
        <taxon>Soboliphymatidae</taxon>
        <taxon>Soboliphyme</taxon>
    </lineage>
</organism>
<keyword evidence="9" id="KW-0256">Endoplasmic reticulum</keyword>
<dbReference type="GO" id="GO:0102389">
    <property type="term" value="F:polyprenol reductase activity"/>
    <property type="evidence" value="ECO:0007669"/>
    <property type="project" value="UniProtKB-UniRule"/>
</dbReference>
<reference evidence="11" key="1">
    <citation type="submission" date="2016-06" db="UniProtKB">
        <authorList>
            <consortium name="WormBaseParasite"/>
        </authorList>
    </citation>
    <scope>IDENTIFICATION</scope>
</reference>
<dbReference type="PANTHER" id="PTHR14624:SF0">
    <property type="entry name" value="POLYPRENOL REDUCTASE"/>
    <property type="match status" value="1"/>
</dbReference>
<feature type="transmembrane region" description="Helical" evidence="9">
    <location>
        <begin position="59"/>
        <end position="76"/>
    </location>
</feature>
<name>A0A183J708_9BILA</name>
<evidence type="ECO:0000256" key="2">
    <source>
        <dbReference type="ARBA" id="ARBA00012522"/>
    </source>
</evidence>
<evidence type="ECO:0000259" key="10">
    <source>
        <dbReference type="Pfam" id="PF02544"/>
    </source>
</evidence>
<evidence type="ECO:0000256" key="3">
    <source>
        <dbReference type="ARBA" id="ARBA00022692"/>
    </source>
</evidence>
<keyword evidence="4 9" id="KW-1133">Transmembrane helix</keyword>
<dbReference type="InterPro" id="IPR039698">
    <property type="entry name" value="Dfg10/SRD5A3"/>
</dbReference>
<proteinExistence type="inferred from homology"/>
<evidence type="ECO:0000256" key="5">
    <source>
        <dbReference type="ARBA" id="ARBA00023136"/>
    </source>
</evidence>
<dbReference type="GO" id="GO:0005789">
    <property type="term" value="C:endoplasmic reticulum membrane"/>
    <property type="evidence" value="ECO:0007669"/>
    <property type="project" value="UniProtKB-SubCell"/>
</dbReference>
<dbReference type="WBParaSite" id="SBAD_0001204601-mRNA-1">
    <property type="protein sequence ID" value="SBAD_0001204601-mRNA-1"/>
    <property type="gene ID" value="SBAD_0001204601"/>
</dbReference>
<dbReference type="InterPro" id="IPR001104">
    <property type="entry name" value="3-oxo-5_a-steroid_4-DH_C"/>
</dbReference>
<dbReference type="GO" id="GO:0160198">
    <property type="term" value="F:polyprenal reductase activity"/>
    <property type="evidence" value="ECO:0007669"/>
    <property type="project" value="UniProtKB-EC"/>
</dbReference>
<dbReference type="EC" id="1.3.1.94" evidence="2 9"/>
<evidence type="ECO:0000256" key="7">
    <source>
        <dbReference type="ARBA" id="ARBA00047186"/>
    </source>
</evidence>
<dbReference type="Pfam" id="PF02544">
    <property type="entry name" value="Steroid_dh"/>
    <property type="match status" value="1"/>
</dbReference>
<feature type="domain" description="3-oxo-5-alpha-steroid 4-dehydrogenase C-terminal" evidence="10">
    <location>
        <begin position="132"/>
        <end position="249"/>
    </location>
</feature>
<accession>A0A183J708</accession>
<keyword evidence="3 9" id="KW-0812">Transmembrane</keyword>
<evidence type="ECO:0000256" key="6">
    <source>
        <dbReference type="ARBA" id="ARBA00046320"/>
    </source>
</evidence>
<feature type="transmembrane region" description="Helical" evidence="9">
    <location>
        <begin position="129"/>
        <end position="147"/>
    </location>
</feature>
<dbReference type="PROSITE" id="PS50244">
    <property type="entry name" value="S5A_REDUCTASE"/>
    <property type="match status" value="1"/>
</dbReference>
<evidence type="ECO:0000256" key="4">
    <source>
        <dbReference type="ARBA" id="ARBA00022989"/>
    </source>
</evidence>
<dbReference type="GO" id="GO:0003865">
    <property type="term" value="F:3-oxo-5-alpha-steroid 4-dehydrogenase activity"/>
    <property type="evidence" value="ECO:0007669"/>
    <property type="project" value="TreeGrafter"/>
</dbReference>
<dbReference type="GO" id="GO:0016095">
    <property type="term" value="P:polyprenol catabolic process"/>
    <property type="evidence" value="ECO:0007669"/>
    <property type="project" value="UniProtKB-UniRule"/>
</dbReference>
<comment type="catalytic activity">
    <reaction evidence="8 9">
        <text>a di-trans,poly-cis-dolichal + NADP(+) = a di-trans,poly-cis-polyprenal + NADPH + H(+)</text>
        <dbReference type="Rhea" id="RHEA:80727"/>
        <dbReference type="Rhea" id="RHEA-COMP:19536"/>
        <dbReference type="Rhea" id="RHEA-COMP:19537"/>
        <dbReference type="ChEBI" id="CHEBI:15378"/>
        <dbReference type="ChEBI" id="CHEBI:57783"/>
        <dbReference type="ChEBI" id="CHEBI:58349"/>
        <dbReference type="ChEBI" id="CHEBI:231623"/>
        <dbReference type="ChEBI" id="CHEBI:231637"/>
        <dbReference type="EC" id="1.3.1.94"/>
    </reaction>
    <physiologicalReaction direction="right-to-left" evidence="8 9">
        <dbReference type="Rhea" id="RHEA:80729"/>
    </physiologicalReaction>
</comment>
<feature type="transmembrane region" description="Helical" evidence="9">
    <location>
        <begin position="96"/>
        <end position="117"/>
    </location>
</feature>
<comment type="pathway">
    <text evidence="9">Protein modification; protein glycosylation.</text>
</comment>
<comment type="subcellular location">
    <subcellularLocation>
        <location evidence="1">Endomembrane system</location>
        <topology evidence="1">Multi-pass membrane protein</topology>
    </subcellularLocation>
    <subcellularLocation>
        <location evidence="9">Endoplasmic reticulum membrane</location>
    </subcellularLocation>
</comment>
<keyword evidence="9" id="KW-0521">NADP</keyword>
<dbReference type="UniPathway" id="UPA00378"/>
<evidence type="ECO:0000256" key="8">
    <source>
        <dbReference type="ARBA" id="ARBA00049427"/>
    </source>
</evidence>
<comment type="function">
    <text evidence="9">Plays a key role in early steps of protein N-linked glycosylation by being involved in the conversion of polyprenol into dolichol. Acts as a polyprenal reductase that mediates the reduction of polyprenal into dolichal in a NADP-dependent mechanism. Dolichols are required for the synthesis of dolichol-linked monosaccharides and the oligosaccharide precursor used for N-glycosylation.</text>
</comment>
<feature type="transmembrane region" description="Helical" evidence="9">
    <location>
        <begin position="17"/>
        <end position="38"/>
    </location>
</feature>